<dbReference type="SUPFAM" id="SSF52200">
    <property type="entry name" value="Toll/Interleukin receptor TIR domain"/>
    <property type="match status" value="5"/>
</dbReference>
<dbReference type="PANTHER" id="PTHR11017:SF271">
    <property type="entry name" value="DISEASE RESISTANCE PROTEIN (TIR-NBS-LRR CLASS) FAMILY"/>
    <property type="match status" value="1"/>
</dbReference>
<dbReference type="SUPFAM" id="SSF52058">
    <property type="entry name" value="L domain-like"/>
    <property type="match status" value="2"/>
</dbReference>
<evidence type="ECO:0000313" key="6">
    <source>
        <dbReference type="Proteomes" id="UP000694853"/>
    </source>
</evidence>
<dbReference type="PROSITE" id="PS50104">
    <property type="entry name" value="TIR"/>
    <property type="match status" value="5"/>
</dbReference>
<dbReference type="InterPro" id="IPR027417">
    <property type="entry name" value="P-loop_NTPase"/>
</dbReference>
<dbReference type="InterPro" id="IPR058192">
    <property type="entry name" value="WHD_ROQ1-like"/>
</dbReference>
<feature type="domain" description="TIR" evidence="5">
    <location>
        <begin position="1818"/>
        <end position="1981"/>
    </location>
</feature>
<dbReference type="FunFam" id="3.40.50.10140:FF:000007">
    <property type="entry name" value="Disease resistance protein (TIR-NBS-LRR class)"/>
    <property type="match status" value="4"/>
</dbReference>
<dbReference type="InterPro" id="IPR002182">
    <property type="entry name" value="NB-ARC"/>
</dbReference>
<dbReference type="Proteomes" id="UP000694853">
    <property type="component" value="Unplaced"/>
</dbReference>
<dbReference type="SUPFAM" id="SSF52540">
    <property type="entry name" value="P-loop containing nucleoside triphosphate hydrolases"/>
    <property type="match status" value="5"/>
</dbReference>
<keyword evidence="4" id="KW-0520">NAD</keyword>
<name>A0A8B8K0I7_ABRPR</name>
<dbReference type="InterPro" id="IPR035897">
    <property type="entry name" value="Toll_tir_struct_dom_sf"/>
</dbReference>
<dbReference type="GO" id="GO:0043531">
    <property type="term" value="F:ADP binding"/>
    <property type="evidence" value="ECO:0007669"/>
    <property type="project" value="InterPro"/>
</dbReference>
<dbReference type="InterPro" id="IPR001611">
    <property type="entry name" value="Leu-rich_rpt"/>
</dbReference>
<dbReference type="KEGG" id="aprc:113850911"/>
<keyword evidence="3" id="KW-0611">Plant defense</keyword>
<keyword evidence="1" id="KW-0433">Leucine-rich repeat</keyword>
<proteinExistence type="predicted"/>
<feature type="domain" description="TIR" evidence="5">
    <location>
        <begin position="2321"/>
        <end position="2488"/>
    </location>
</feature>
<accession>A0A8B8K0I7</accession>
<dbReference type="Gene3D" id="3.40.50.10140">
    <property type="entry name" value="Toll/interleukin-1 receptor homology (TIR) domain"/>
    <property type="match status" value="5"/>
</dbReference>
<evidence type="ECO:0000256" key="2">
    <source>
        <dbReference type="ARBA" id="ARBA00022737"/>
    </source>
</evidence>
<dbReference type="RefSeq" id="XP_027337230.1">
    <property type="nucleotide sequence ID" value="XM_027481429.1"/>
</dbReference>
<keyword evidence="6" id="KW-1185">Reference proteome</keyword>
<dbReference type="GO" id="GO:0006952">
    <property type="term" value="P:defense response"/>
    <property type="evidence" value="ECO:0007669"/>
    <property type="project" value="UniProtKB-KW"/>
</dbReference>
<dbReference type="InterPro" id="IPR003593">
    <property type="entry name" value="AAA+_ATPase"/>
</dbReference>
<dbReference type="Pfam" id="PF01582">
    <property type="entry name" value="TIR"/>
    <property type="match status" value="5"/>
</dbReference>
<dbReference type="Gene3D" id="3.40.50.300">
    <property type="entry name" value="P-loop containing nucleotide triphosphate hydrolases"/>
    <property type="match status" value="5"/>
</dbReference>
<dbReference type="InterPro" id="IPR042197">
    <property type="entry name" value="Apaf_helical"/>
</dbReference>
<dbReference type="OrthoDB" id="1421090at2759"/>
<gene>
    <name evidence="7" type="primary">LOC113850911</name>
</gene>
<feature type="domain" description="TIR" evidence="5">
    <location>
        <begin position="1308"/>
        <end position="1474"/>
    </location>
</feature>
<dbReference type="InterPro" id="IPR032675">
    <property type="entry name" value="LRR_dom_sf"/>
</dbReference>
<feature type="domain" description="TIR" evidence="5">
    <location>
        <begin position="554"/>
        <end position="739"/>
    </location>
</feature>
<evidence type="ECO:0000256" key="4">
    <source>
        <dbReference type="ARBA" id="ARBA00023027"/>
    </source>
</evidence>
<dbReference type="SMART" id="SM00382">
    <property type="entry name" value="AAA"/>
    <property type="match status" value="5"/>
</dbReference>
<organism evidence="6 7">
    <name type="scientific">Abrus precatorius</name>
    <name type="common">Indian licorice</name>
    <name type="synonym">Glycine abrus</name>
    <dbReference type="NCBI Taxonomy" id="3816"/>
    <lineage>
        <taxon>Eukaryota</taxon>
        <taxon>Viridiplantae</taxon>
        <taxon>Streptophyta</taxon>
        <taxon>Embryophyta</taxon>
        <taxon>Tracheophyta</taxon>
        <taxon>Spermatophyta</taxon>
        <taxon>Magnoliopsida</taxon>
        <taxon>eudicotyledons</taxon>
        <taxon>Gunneridae</taxon>
        <taxon>Pentapetalae</taxon>
        <taxon>rosids</taxon>
        <taxon>fabids</taxon>
        <taxon>Fabales</taxon>
        <taxon>Fabaceae</taxon>
        <taxon>Papilionoideae</taxon>
        <taxon>50 kb inversion clade</taxon>
        <taxon>NPAAA clade</taxon>
        <taxon>indigoferoid/millettioid clade</taxon>
        <taxon>Abreae</taxon>
        <taxon>Abrus</taxon>
    </lineage>
</organism>
<dbReference type="PANTHER" id="PTHR11017">
    <property type="entry name" value="LEUCINE-RICH REPEAT-CONTAINING PROTEIN"/>
    <property type="match status" value="1"/>
</dbReference>
<evidence type="ECO:0000313" key="7">
    <source>
        <dbReference type="RefSeq" id="XP_027337230.1"/>
    </source>
</evidence>
<dbReference type="SMART" id="SM00255">
    <property type="entry name" value="TIR"/>
    <property type="match status" value="5"/>
</dbReference>
<dbReference type="PROSITE" id="PS51450">
    <property type="entry name" value="LRR"/>
    <property type="match status" value="1"/>
</dbReference>
<dbReference type="InterPro" id="IPR036390">
    <property type="entry name" value="WH_DNA-bd_sf"/>
</dbReference>
<sequence length="3458" mass="394460">MDDFGAFLNENFHDDFLELPDLQNDDSRMYEVFLSFRGEDTRASFTSHLSASLQQAGITVFKDDDSLPRGDHISDSLLRAIEQSHISIIVFSRNYGGSRWCLQELEKIMECHRTIGQVVLPVFYDVDPSEVRHQTGEFGNAFQNHSNRYTTTKRKLLTGLCANKKHIMVTRWISARHRVLTNWRTALREAAGISGFVVLNSRNESEAIENVVENVTRLLDKTELFIADNPVGIESRVQDIIQLLDNHLSNDVLLLGMWGMGGIGKTTIAKAIYNKIGRNFEGRSFLAHIRETWRQDGGQVSLQEQLLFDIYKKVKIKINSTESGKSILKEKLRCKRVLLVLDDVNELDQLNALCGSRNWFGSGSRIIITTRDKSILRGNRVDKVYIMKEMDEGESLELFSWHAFKQAIPKSGFAEISRNVVAYSGGLPLALEVLGSYLFDMVVTEWEIVLEKLTRIPNDQVQKKLKISYDGLNDDTEKDIFLDIACFFIGMDRNDVIHILNGCGLFAENGIRVLVERSLVTVNDKNKLGMHDLLRDMGREIIRAESPKDFEKPRIYDVFLSFRGEDTRATFTSDLSSSLQQDGITVFKDDESLSKGSHISPSLLRAIEQSQISIVVFSKNYAGSRWCLQELEKIMECHTTIGQVVLPVFYGVDPSEVRHQTGEFGKAFENVWGKISTEEEKAQNKRPVVESQRRAQDIVTTNWKTALRKAAGIAGFVVLHSRNESEAIDNVVENVTRLLDKTELFVADNPVGVESRVQNVIQLLDHHLSNDVLLVGMWGMGGVGKTTIAKAIYNKIGRNFEGRSFLAHVREAWGQDAGQVNLQEQLLFDIYKKMKTKIHSIESGKNMLMEKLRNKRVLLVLDDVSEMDQLNALCGSRNWFGSGSRIIITTRNKSILRGNRVDKVYIMEEMNESESIELFSWHAFKQASPKSEFAEISRNVVAYSRGLPLALEVLGSYLFDMEIVKWKSLLEKLKIIPNDQVQKKLKISYDGLNDDTQREIFLDIACFFIGMDRNDVIHIQNGCGLFPEIGIHVLIERSLVTVDDKNKLGMHDLLRDMGREIIRVESPKEFEKRSRLWFHEDAYDVLSSQIGTEAVEGLALKFSGTKAKCFNTKAFEKMKRLRLLQLNGVQLDGNFEYLSRNLRWLCWHGFPLTYIPTNFYQGRLVSIELENSNVKQVWEKAQFMDKLKILNLSHSHYLTKIPDFSYLPNLEKLVLVDCRCLSQISHTIGLLSKVLLINLKDCVSLCKLPRSIYKLKSLKTLILSGCLMIDKLEEDIEQMESLTTLIADKTAITSVPFSVIRSNPYPNMTHDVFINFCGKDTESFASRLYNALTKARVSVFNDRDKLISGDLMPPSVLRAIEASRIFIIVFSRYYADSMWCLEALEKIMECHRTKSQAVVPVFYDVDPSDVQNQKGMFGESFEEFVKRMLVEKDKLRSWRVALSEASNISIFFMMYSRNESKDIKNVVQRVTRLLNVCNTYSFPARHVVGVQSRVQEVIQLLNNQQSKYPLLLGIWGMGGIGKTILAVALYNQIGHFFEGKSFLRNVGETWNQDGEISLQQQLLSDIYGPTKIELGKGESGKMILKKRLSQKKIFLVLDDVDELDQMRTLCGRREWFGAGSRIIITTRNRHLLNVIGVDHVYRVNELDENDSIELFSQIAFMQPSPKEAFVQLSQEIVAYCKGLPLALKVIGSLLHCESRTTWESQLIELKRRPNKIVNDVLKQSFDKLNYEEKIIFLDITCFFVGMDRNDVIHRFNTSTQVTEHVIDALQDKALLTIDENDKLGMHPLLQDMGREIIREESQKKREVRNRTWFLEYPHIYDVFLSFRGRDTRASFVSHLYTSLENAGIYVFRDDDEIQRGDQISLSLLQSIGSSKICVIVLSRNYASSRWCMTELENIVEHCKAIVPVFYEVDPSDVRNQTGEFGKAFKDLMRKILVDQKKLKKWELALLEVGGRAGIVVVNSRNESEDIQKVVEHVSNLLDNKDLFVADHPVGVESRVQDMIQLLYSHQPKHPLLLGIWGMGGIGKTTIAKATYNKIRRHFEAKCILLNVREVWEQNNGQVSLQQRLLSDIYKTTKIKIDTVESGKMILKERLSQKRIFLLLDDVNKLDQMRGLCGSYDWFGKGSRIIITTRDESLLRGFGFIHVYSMKAMDENESFELFSWHAFKQPNPREGFAILSRDVVKYCGGLPLALQVIGSFLLTKCRRTTEWESVLEKLKIIPDEEVLTKLRISFDGLCDDDVKDIFLDIAFFFIGMEKDDAIGILNDCGHFAEIGINILVQQSLITIDDKNKIRMHDLLRDMGREIVRQKSTKIVEQGRTVWVYDVFLSFRGEDTRASFTSHLYAALQQAGITVFKDDESLPRGDHISESLLRAIERSQVSTIVFSRNYGGSRWCLQELEKIMKSQRTRQQVILPVFYDVDPSEVRHQTGEFGKAFENLLNRISIEEDEVLSWRMALREAADISGIVVLNSRNESEDIKNIVEHVAHLVDKRELFVANHPVGIESRLKVVIELLNSQQSKDVLILGIWGMGGLGKTTISKAIYNKIGRNFEGKSFLLNIREVWEQNINRVSLQRQMLSDICKSTASKLLDIESGKNILKERLAQKKVLLILDDVNKLDQLNALCGSWEWFGSGSRIIITTRDEHLLKVHGVDHIYRMEKMNETESLEHFSWHAFKKASPKNDFVELSRNVVIYSGGLPLALEVLGSYLFDRGITEWKSVLDKLKKIPNNEVQKKLRISFDCLNDDREKEIFLDIACFFIGMNRNDVIQILNGCGCFPEIGISVLVERCLVTVDNKNKLGMHDLLRDMGREIIREKSPDDPEERSRLWLSEEVIDVLSKYKGTKAIKGLTLKLTEKTTICLKTKAFKKMNSLRLLQLFGVQLDGDFKYLSGDLRFLCWHSFPLSCMPAEFRQTSLVAIELKHSNLKQMWEKAQVLVNLKILNLSHSHDLTKTPNFSYLPNLEKLLLKDCPSLSAISHTIGYLNKLLLLNLKACTGLQKLPRSIYKLKSLETLILSGCSKIDKLEEDLEQMKSLTILIADNTAIMKVPFSIIRSKSIGYISLCGFEGFSRDIFPSLIWSWMSPTNILSSLIQSNMSMSSRVFLDGPDSSFYSVSSILKDLPKLRSLYVVCDSEFQLTQDVRRILDILKGTNYKKLEASVFTSQISDVKSSPLVDCHGQIHVLESKNFLKSLLIQIGAKGQMLNILKESILQATHGLGDFLSFPGDNYFDWLTFHCKGSSVIFEVPHMNGHNLRSMMLSIFYYSPDDMISEGCQNVLINNYTKRTILVYKRDTLTSFEDEDWQSITSNLEPGNKVEVIVVYGQGFIVKNTTIYLLYDKQIDEAMEHCHAVDRDDIVSGHEVTMCKSVCDSGGNDIATEKNFPVSGDDGMPMDKIVVSKGNEYVCDNKECNAADKDVVSSDDMADEKNYTITGSDDIPADKNVIVSHADENLKPLDTLNCFKY</sequence>
<evidence type="ECO:0000256" key="3">
    <source>
        <dbReference type="ARBA" id="ARBA00022821"/>
    </source>
</evidence>
<dbReference type="GO" id="GO:0007165">
    <property type="term" value="P:signal transduction"/>
    <property type="evidence" value="ECO:0007669"/>
    <property type="project" value="InterPro"/>
</dbReference>
<dbReference type="Gene3D" id="3.80.10.10">
    <property type="entry name" value="Ribonuclease Inhibitor"/>
    <property type="match status" value="2"/>
</dbReference>
<evidence type="ECO:0000259" key="5">
    <source>
        <dbReference type="PROSITE" id="PS50104"/>
    </source>
</evidence>
<dbReference type="Pfam" id="PF00931">
    <property type="entry name" value="NB-ARC"/>
    <property type="match status" value="5"/>
</dbReference>
<dbReference type="InterPro" id="IPR044974">
    <property type="entry name" value="Disease_R_plants"/>
</dbReference>
<protein>
    <submittedName>
        <fullName evidence="7">Uncharacterized protein LOC113850911</fullName>
    </submittedName>
</protein>
<dbReference type="Gene3D" id="1.10.8.430">
    <property type="entry name" value="Helical domain of apoptotic protease-activating factors"/>
    <property type="match status" value="5"/>
</dbReference>
<dbReference type="Pfam" id="PF23282">
    <property type="entry name" value="WHD_ROQ1"/>
    <property type="match status" value="5"/>
</dbReference>
<dbReference type="GeneID" id="113850911"/>
<evidence type="ECO:0000256" key="1">
    <source>
        <dbReference type="ARBA" id="ARBA00022614"/>
    </source>
</evidence>
<dbReference type="InterPro" id="IPR000157">
    <property type="entry name" value="TIR_dom"/>
</dbReference>
<reference evidence="7" key="2">
    <citation type="submission" date="2025-08" db="UniProtKB">
        <authorList>
            <consortium name="RefSeq"/>
        </authorList>
    </citation>
    <scope>IDENTIFICATION</scope>
    <source>
        <tissue evidence="7">Young leaves</tissue>
    </source>
</reference>
<dbReference type="PRINTS" id="PR00364">
    <property type="entry name" value="DISEASERSIST"/>
</dbReference>
<reference evidence="6" key="1">
    <citation type="journal article" date="2019" name="Toxins">
        <title>Detection of Abrin-Like and Prepropulchellin-Like Toxin Genes and Transcripts Using Whole Genome Sequencing and Full-Length Transcript Sequencing of Abrus precatorius.</title>
        <authorList>
            <person name="Hovde B.T."/>
            <person name="Daligault H.E."/>
            <person name="Hanschen E.R."/>
            <person name="Kunde Y.A."/>
            <person name="Johnson M.B."/>
            <person name="Starkenburg S.R."/>
            <person name="Johnson S.L."/>
        </authorList>
    </citation>
    <scope>NUCLEOTIDE SEQUENCE [LARGE SCALE GENOMIC DNA]</scope>
</reference>
<keyword evidence="2" id="KW-0677">Repeat</keyword>
<feature type="domain" description="TIR" evidence="5">
    <location>
        <begin position="28"/>
        <end position="219"/>
    </location>
</feature>
<dbReference type="SUPFAM" id="SSF46785">
    <property type="entry name" value="Winged helix' DNA-binding domain"/>
    <property type="match status" value="5"/>
</dbReference>